<protein>
    <submittedName>
        <fullName evidence="1">Uncharacterized protein</fullName>
    </submittedName>
</protein>
<accession>A0A4U7BKC9</accession>
<dbReference type="Proteomes" id="UP000310353">
    <property type="component" value="Unassembled WGS sequence"/>
</dbReference>
<proteinExistence type="predicted"/>
<evidence type="ECO:0000313" key="2">
    <source>
        <dbReference type="Proteomes" id="UP000310353"/>
    </source>
</evidence>
<comment type="caution">
    <text evidence="1">The sequence shown here is derived from an EMBL/GenBank/DDBJ whole genome shotgun (WGS) entry which is preliminary data.</text>
</comment>
<name>A0A4U7BKC9_9BACT</name>
<evidence type="ECO:0000313" key="1">
    <source>
        <dbReference type="EMBL" id="TKX32438.1"/>
    </source>
</evidence>
<reference evidence="1 2" key="1">
    <citation type="submission" date="2018-05" db="EMBL/GenBank/DDBJ databases">
        <title>Novel Campyloabacter and Helicobacter Species and Strains.</title>
        <authorList>
            <person name="Mannion A.J."/>
            <person name="Shen Z."/>
            <person name="Fox J.G."/>
        </authorList>
    </citation>
    <scope>NUCLEOTIDE SEQUENCE [LARGE SCALE GENOMIC DNA]</scope>
    <source>
        <strain evidence="2">MIT17-670</strain>
    </source>
</reference>
<gene>
    <name evidence="1" type="ORF">CQA76_03705</name>
</gene>
<dbReference type="RefSeq" id="WP_170999708.1">
    <property type="nucleotide sequence ID" value="NZ_NXMA01000005.1"/>
</dbReference>
<dbReference type="AlphaFoldDB" id="A0A4U7BKC9"/>
<keyword evidence="2" id="KW-1185">Reference proteome</keyword>
<dbReference type="EMBL" id="NXMA01000005">
    <property type="protein sequence ID" value="TKX32438.1"/>
    <property type="molecule type" value="Genomic_DNA"/>
</dbReference>
<organism evidence="1 2">
    <name type="scientific">Campylobacter aviculae</name>
    <dbReference type="NCBI Taxonomy" id="2510190"/>
    <lineage>
        <taxon>Bacteria</taxon>
        <taxon>Pseudomonadati</taxon>
        <taxon>Campylobacterota</taxon>
        <taxon>Epsilonproteobacteria</taxon>
        <taxon>Campylobacterales</taxon>
        <taxon>Campylobacteraceae</taxon>
        <taxon>Campylobacter</taxon>
    </lineage>
</organism>
<sequence length="76" mass="8943">MTAEIARNIFKKVIEEKEKINVTSTNMKEYEDSLHNGIDAEVSKFLEKYKTNKEEFVLEIESKKDEAKKLFESINK</sequence>